<keyword evidence="5" id="KW-0998">Cell outer membrane</keyword>
<reference evidence="9 10" key="1">
    <citation type="submission" date="2016-05" db="EMBL/GenBank/DDBJ databases">
        <title>Draft Genome Sequence of Algibacter sp. Strain SK-16 Isolated from the Surface Water of Aburatsubo Inlet.</title>
        <authorList>
            <person name="Wong S.-K."/>
            <person name="Yoshizawa S."/>
            <person name="Nakajima Y."/>
            <person name="Ogura Y."/>
            <person name="Tetsuya H."/>
            <person name="Hamasaki K."/>
        </authorList>
    </citation>
    <scope>NUCLEOTIDE SEQUENCE [LARGE SCALE GENOMIC DNA]</scope>
    <source>
        <strain evidence="9 10">SK-16</strain>
    </source>
</reference>
<evidence type="ECO:0000256" key="1">
    <source>
        <dbReference type="ARBA" id="ARBA00004442"/>
    </source>
</evidence>
<dbReference type="InterPro" id="IPR011990">
    <property type="entry name" value="TPR-like_helical_dom_sf"/>
</dbReference>
<dbReference type="STRING" id="1849968.A8C32_19060"/>
<name>A0A1E5T427_9FLAO</name>
<keyword evidence="4" id="KW-0472">Membrane</keyword>
<dbReference type="PROSITE" id="PS50005">
    <property type="entry name" value="TPR"/>
    <property type="match status" value="1"/>
</dbReference>
<evidence type="ECO:0000256" key="5">
    <source>
        <dbReference type="ARBA" id="ARBA00023237"/>
    </source>
</evidence>
<dbReference type="GO" id="GO:0009279">
    <property type="term" value="C:cell outer membrane"/>
    <property type="evidence" value="ECO:0007669"/>
    <property type="project" value="UniProtKB-SubCell"/>
</dbReference>
<evidence type="ECO:0000313" key="9">
    <source>
        <dbReference type="EMBL" id="OEK06132.1"/>
    </source>
</evidence>
<dbReference type="InterPro" id="IPR033985">
    <property type="entry name" value="SusD-like_N"/>
</dbReference>
<accession>A0A1E5T427</accession>
<dbReference type="RefSeq" id="WP_069831021.1">
    <property type="nucleotide sequence ID" value="NZ_MDJD01000049.1"/>
</dbReference>
<dbReference type="InterPro" id="IPR012944">
    <property type="entry name" value="SusD_RagB_dom"/>
</dbReference>
<proteinExistence type="inferred from homology"/>
<protein>
    <submittedName>
        <fullName evidence="9">Uncharacterized protein</fullName>
    </submittedName>
</protein>
<dbReference type="PROSITE" id="PS51257">
    <property type="entry name" value="PROKAR_LIPOPROTEIN"/>
    <property type="match status" value="1"/>
</dbReference>
<evidence type="ECO:0000259" key="7">
    <source>
        <dbReference type="Pfam" id="PF07980"/>
    </source>
</evidence>
<keyword evidence="3" id="KW-0732">Signal</keyword>
<dbReference type="InterPro" id="IPR019734">
    <property type="entry name" value="TPR_rpt"/>
</dbReference>
<feature type="domain" description="RagB/SusD" evidence="7">
    <location>
        <begin position="354"/>
        <end position="478"/>
    </location>
</feature>
<evidence type="ECO:0000256" key="4">
    <source>
        <dbReference type="ARBA" id="ARBA00023136"/>
    </source>
</evidence>
<keyword evidence="10" id="KW-1185">Reference proteome</keyword>
<evidence type="ECO:0000256" key="3">
    <source>
        <dbReference type="ARBA" id="ARBA00022729"/>
    </source>
</evidence>
<evidence type="ECO:0000256" key="2">
    <source>
        <dbReference type="ARBA" id="ARBA00006275"/>
    </source>
</evidence>
<dbReference type="Gene3D" id="1.25.40.390">
    <property type="match status" value="2"/>
</dbReference>
<comment type="subcellular location">
    <subcellularLocation>
        <location evidence="1">Cell outer membrane</location>
    </subcellularLocation>
</comment>
<feature type="repeat" description="TPR" evidence="6">
    <location>
        <begin position="220"/>
        <end position="253"/>
    </location>
</feature>
<keyword evidence="6" id="KW-0802">TPR repeat</keyword>
<dbReference type="AlphaFoldDB" id="A0A1E5T427"/>
<dbReference type="OrthoDB" id="653598at2"/>
<feature type="domain" description="SusD-like N-terminal" evidence="8">
    <location>
        <begin position="96"/>
        <end position="231"/>
    </location>
</feature>
<comment type="similarity">
    <text evidence="2">Belongs to the SusD family.</text>
</comment>
<dbReference type="EMBL" id="MDJD01000049">
    <property type="protein sequence ID" value="OEK06132.1"/>
    <property type="molecule type" value="Genomic_DNA"/>
</dbReference>
<dbReference type="SUPFAM" id="SSF48452">
    <property type="entry name" value="TPR-like"/>
    <property type="match status" value="1"/>
</dbReference>
<evidence type="ECO:0000256" key="6">
    <source>
        <dbReference type="PROSITE-ProRule" id="PRU00339"/>
    </source>
</evidence>
<comment type="caution">
    <text evidence="9">The sequence shown here is derived from an EMBL/GenBank/DDBJ whole genome shotgun (WGS) entry which is preliminary data.</text>
</comment>
<evidence type="ECO:0000259" key="8">
    <source>
        <dbReference type="Pfam" id="PF14322"/>
    </source>
</evidence>
<dbReference type="Proteomes" id="UP000095713">
    <property type="component" value="Unassembled WGS sequence"/>
</dbReference>
<dbReference type="Pfam" id="PF07980">
    <property type="entry name" value="SusD_RagB"/>
    <property type="match status" value="1"/>
</dbReference>
<organism evidence="9 10">
    <name type="scientific">Flavivirga aquatica</name>
    <dbReference type="NCBI Taxonomy" id="1849968"/>
    <lineage>
        <taxon>Bacteria</taxon>
        <taxon>Pseudomonadati</taxon>
        <taxon>Bacteroidota</taxon>
        <taxon>Flavobacteriia</taxon>
        <taxon>Flavobacteriales</taxon>
        <taxon>Flavobacteriaceae</taxon>
        <taxon>Flavivirga</taxon>
    </lineage>
</organism>
<dbReference type="Pfam" id="PF14322">
    <property type="entry name" value="SusD-like_3"/>
    <property type="match status" value="1"/>
</dbReference>
<evidence type="ECO:0000313" key="10">
    <source>
        <dbReference type="Proteomes" id="UP000095713"/>
    </source>
</evidence>
<sequence length="480" mass="55255">MKKFTYKIVILLLTVVVFISCSKNEFLDIDPQGIAIPSTIEDYRLLLDDAEIYTLKHGLTPYASDIVLLDDNLNDELGYSQEQRNLYRFNEFIYGATNDDDDWNTYYGQIFNINIVLDGLSKLEDEVSGNSVAQLKAEAKLHRAYAYFNLVNIYGLHYNPATAATDLGVPIREGFDLFNVDLTRASVQGVYDLVIDDITTSINNLKDTQPLELSFRPSKTAAHALLSKVYLYQGKYQEALENIEYALDLYDVLRDINQEETDSYTAEGTSVLTVERYWPNIIEDTQVVWHKGFILDLSFTETYGSLFESNDMRKQWIIYFPTAFSNEDKESSVLGYQLRANQKNESGTEGIYTPDMYLIRAECNARLGNIQASNDDLNTLREKRYETGTYVPLNITDKDELLRFVKEERLREFPGTVERTFDIKRYNIFDNDNITIDHSFIDDNGVSQAVIILPNSKKWAQPIAQKYINFNPEIKQNPRD</sequence>
<gene>
    <name evidence="9" type="ORF">A8C32_19060</name>
</gene>